<proteinExistence type="predicted"/>
<feature type="compositionally biased region" description="Low complexity" evidence="1">
    <location>
        <begin position="103"/>
        <end position="112"/>
    </location>
</feature>
<organism evidence="2 3">
    <name type="scientific">Winogradskya consettensis</name>
    <dbReference type="NCBI Taxonomy" id="113560"/>
    <lineage>
        <taxon>Bacteria</taxon>
        <taxon>Bacillati</taxon>
        <taxon>Actinomycetota</taxon>
        <taxon>Actinomycetes</taxon>
        <taxon>Micromonosporales</taxon>
        <taxon>Micromonosporaceae</taxon>
        <taxon>Winogradskya</taxon>
    </lineage>
</organism>
<sequence length="124" mass="11813">MSVPSHASHDPPAGRAAIAIGRASVSPCPPYPVTFTPSFTSVTFALGVAATGRVHPPAAFAAGADGLAEAAGGPDADACGATDADGAAPAASAWPLVAPEASAARSEAVAEVSDADPVPGPATK</sequence>
<feature type="region of interest" description="Disordered" evidence="1">
    <location>
        <begin position="103"/>
        <end position="124"/>
    </location>
</feature>
<comment type="caution">
    <text evidence="2">The sequence shown here is derived from an EMBL/GenBank/DDBJ whole genome shotgun (WGS) entry which is preliminary data.</text>
</comment>
<protein>
    <submittedName>
        <fullName evidence="2">Uncharacterized protein</fullName>
    </submittedName>
</protein>
<evidence type="ECO:0000313" key="2">
    <source>
        <dbReference type="EMBL" id="GIM69965.1"/>
    </source>
</evidence>
<evidence type="ECO:0000313" key="3">
    <source>
        <dbReference type="Proteomes" id="UP000680865"/>
    </source>
</evidence>
<evidence type="ECO:0000256" key="1">
    <source>
        <dbReference type="SAM" id="MobiDB-lite"/>
    </source>
</evidence>
<feature type="region of interest" description="Disordered" evidence="1">
    <location>
        <begin position="70"/>
        <end position="91"/>
    </location>
</feature>
<dbReference type="Proteomes" id="UP000680865">
    <property type="component" value="Unassembled WGS sequence"/>
</dbReference>
<gene>
    <name evidence="2" type="ORF">Aco04nite_17780</name>
</gene>
<accession>A0A919SDW8</accession>
<dbReference type="AlphaFoldDB" id="A0A919SDW8"/>
<name>A0A919SDW8_9ACTN</name>
<reference evidence="2" key="1">
    <citation type="submission" date="2021-03" db="EMBL/GenBank/DDBJ databases">
        <title>Whole genome shotgun sequence of Actinoplanes consettensis NBRC 14913.</title>
        <authorList>
            <person name="Komaki H."/>
            <person name="Tamura T."/>
        </authorList>
    </citation>
    <scope>NUCLEOTIDE SEQUENCE</scope>
    <source>
        <strain evidence="2">NBRC 14913</strain>
    </source>
</reference>
<keyword evidence="3" id="KW-1185">Reference proteome</keyword>
<dbReference type="EMBL" id="BOQP01000008">
    <property type="protein sequence ID" value="GIM69965.1"/>
    <property type="molecule type" value="Genomic_DNA"/>
</dbReference>